<feature type="compositionally biased region" description="Pro residues" evidence="3">
    <location>
        <begin position="180"/>
        <end position="190"/>
    </location>
</feature>
<evidence type="ECO:0000259" key="4">
    <source>
        <dbReference type="PROSITE" id="PS51733"/>
    </source>
</evidence>
<dbReference type="InterPro" id="IPR004562">
    <property type="entry name" value="LipoylTrfase_LipoateP_Ligase"/>
</dbReference>
<dbReference type="OMA" id="HESTDWN"/>
<dbReference type="EnsemblProtists" id="EOD35067">
    <property type="protein sequence ID" value="EOD35067"/>
    <property type="gene ID" value="EMIHUDRAFT_227823"/>
</dbReference>
<dbReference type="GO" id="GO:0017118">
    <property type="term" value="F:lipoyltransferase activity"/>
    <property type="evidence" value="ECO:0007669"/>
    <property type="project" value="TreeGrafter"/>
</dbReference>
<sequence length="274" mass="30186">MLSAATQSLSRTARRCKTCVSFLAPPTATDAIDILYAESEDILLNLATEEYLFEHVDIRNPLLLLWRNRPCIIIGKHQNPWKECRVQLLEQDGVTLARRPTGGDSGFSFINPHASVEDQRDYKTMNNGVLLEALARFGLGAEMSGRNDLTVDGRKVSGSAYKLRLGSAGGAGRRADAETQPPPQSEPKTPPLHRTMLLDVDLAALGRYLTVNKLKMQSKGVASVAARVLNLRERVPSISHDAFCDAAAAAFEAKRTLSVSELDRIPQLMQIYER</sequence>
<evidence type="ECO:0000313" key="6">
    <source>
        <dbReference type="Proteomes" id="UP000013827"/>
    </source>
</evidence>
<reference evidence="6" key="1">
    <citation type="journal article" date="2013" name="Nature">
        <title>Pan genome of the phytoplankton Emiliania underpins its global distribution.</title>
        <authorList>
            <person name="Read B.A."/>
            <person name="Kegel J."/>
            <person name="Klute M.J."/>
            <person name="Kuo A."/>
            <person name="Lefebvre S.C."/>
            <person name="Maumus F."/>
            <person name="Mayer C."/>
            <person name="Miller J."/>
            <person name="Monier A."/>
            <person name="Salamov A."/>
            <person name="Young J."/>
            <person name="Aguilar M."/>
            <person name="Claverie J.M."/>
            <person name="Frickenhaus S."/>
            <person name="Gonzalez K."/>
            <person name="Herman E.K."/>
            <person name="Lin Y.C."/>
            <person name="Napier J."/>
            <person name="Ogata H."/>
            <person name="Sarno A.F."/>
            <person name="Shmutz J."/>
            <person name="Schroeder D."/>
            <person name="de Vargas C."/>
            <person name="Verret F."/>
            <person name="von Dassow P."/>
            <person name="Valentin K."/>
            <person name="Van de Peer Y."/>
            <person name="Wheeler G."/>
            <person name="Dacks J.B."/>
            <person name="Delwiche C.F."/>
            <person name="Dyhrman S.T."/>
            <person name="Glockner G."/>
            <person name="John U."/>
            <person name="Richards T."/>
            <person name="Worden A.Z."/>
            <person name="Zhang X."/>
            <person name="Grigoriev I.V."/>
            <person name="Allen A.E."/>
            <person name="Bidle K."/>
            <person name="Borodovsky M."/>
            <person name="Bowler C."/>
            <person name="Brownlee C."/>
            <person name="Cock J.M."/>
            <person name="Elias M."/>
            <person name="Gladyshev V.N."/>
            <person name="Groth M."/>
            <person name="Guda C."/>
            <person name="Hadaegh A."/>
            <person name="Iglesias-Rodriguez M.D."/>
            <person name="Jenkins J."/>
            <person name="Jones B.M."/>
            <person name="Lawson T."/>
            <person name="Leese F."/>
            <person name="Lindquist E."/>
            <person name="Lobanov A."/>
            <person name="Lomsadze A."/>
            <person name="Malik S.B."/>
            <person name="Marsh M.E."/>
            <person name="Mackinder L."/>
            <person name="Mock T."/>
            <person name="Mueller-Roeber B."/>
            <person name="Pagarete A."/>
            <person name="Parker M."/>
            <person name="Probert I."/>
            <person name="Quesneville H."/>
            <person name="Raines C."/>
            <person name="Rensing S.A."/>
            <person name="Riano-Pachon D.M."/>
            <person name="Richier S."/>
            <person name="Rokitta S."/>
            <person name="Shiraiwa Y."/>
            <person name="Soanes D.M."/>
            <person name="van der Giezen M."/>
            <person name="Wahlund T.M."/>
            <person name="Williams B."/>
            <person name="Wilson W."/>
            <person name="Wolfe G."/>
            <person name="Wurch L.L."/>
        </authorList>
    </citation>
    <scope>NUCLEOTIDE SEQUENCE</scope>
</reference>
<dbReference type="HOGENOM" id="CLU_022986_4_2_1"/>
<dbReference type="UniPathway" id="UPA00537">
    <property type="reaction ID" value="UER00595"/>
</dbReference>
<dbReference type="Pfam" id="PF21948">
    <property type="entry name" value="LplA-B_cat"/>
    <property type="match status" value="1"/>
</dbReference>
<dbReference type="KEGG" id="ehx:EMIHUDRAFT_227823"/>
<dbReference type="eggNOG" id="KOG3159">
    <property type="taxonomic scope" value="Eukaryota"/>
</dbReference>
<dbReference type="AlphaFoldDB" id="A0A0D3KH32"/>
<feature type="region of interest" description="Disordered" evidence="3">
    <location>
        <begin position="166"/>
        <end position="192"/>
    </location>
</feature>
<dbReference type="InterPro" id="IPR004143">
    <property type="entry name" value="BPL_LPL_catalytic"/>
</dbReference>
<dbReference type="GO" id="GO:0009249">
    <property type="term" value="P:protein lipoylation"/>
    <property type="evidence" value="ECO:0007669"/>
    <property type="project" value="InterPro"/>
</dbReference>
<accession>A0A0D3KH32</accession>
<dbReference type="GO" id="GO:0005737">
    <property type="term" value="C:cytoplasm"/>
    <property type="evidence" value="ECO:0007669"/>
    <property type="project" value="TreeGrafter"/>
</dbReference>
<proteinExistence type="inferred from homology"/>
<dbReference type="PaxDb" id="2903-EOD35067"/>
<comment type="similarity">
    <text evidence="2">Belongs to the LplA family.</text>
</comment>
<comment type="pathway">
    <text evidence="1">Protein modification; protein lipoylation via exogenous pathway; protein N(6)-(lipoyl)lysine from lipoate: step 2/2.</text>
</comment>
<dbReference type="PANTHER" id="PTHR12561">
    <property type="entry name" value="LIPOATE-PROTEIN LIGASE"/>
    <property type="match status" value="1"/>
</dbReference>
<evidence type="ECO:0000256" key="1">
    <source>
        <dbReference type="ARBA" id="ARBA00005085"/>
    </source>
</evidence>
<dbReference type="InterPro" id="IPR045864">
    <property type="entry name" value="aa-tRNA-synth_II/BPL/LPL"/>
</dbReference>
<dbReference type="Gene3D" id="3.30.930.10">
    <property type="entry name" value="Bira Bifunctional Protein, Domain 2"/>
    <property type="match status" value="1"/>
</dbReference>
<evidence type="ECO:0000256" key="2">
    <source>
        <dbReference type="ARBA" id="ARBA00008242"/>
    </source>
</evidence>
<dbReference type="GeneID" id="17280338"/>
<keyword evidence="6" id="KW-1185">Reference proteome</keyword>
<dbReference type="STRING" id="2903.R1DJ46"/>
<feature type="domain" description="BPL/LPL catalytic" evidence="4">
    <location>
        <begin position="57"/>
        <end position="259"/>
    </location>
</feature>
<organism evidence="5 6">
    <name type="scientific">Emiliania huxleyi (strain CCMP1516)</name>
    <dbReference type="NCBI Taxonomy" id="280463"/>
    <lineage>
        <taxon>Eukaryota</taxon>
        <taxon>Haptista</taxon>
        <taxon>Haptophyta</taxon>
        <taxon>Prymnesiophyceae</taxon>
        <taxon>Isochrysidales</taxon>
        <taxon>Noelaerhabdaceae</taxon>
        <taxon>Emiliania</taxon>
    </lineage>
</organism>
<dbReference type="SUPFAM" id="SSF55681">
    <property type="entry name" value="Class II aaRS and biotin synthetases"/>
    <property type="match status" value="1"/>
</dbReference>
<name>A0A0D3KH32_EMIH1</name>
<evidence type="ECO:0000313" key="5">
    <source>
        <dbReference type="EnsemblProtists" id="EOD35067"/>
    </source>
</evidence>
<evidence type="ECO:0000256" key="3">
    <source>
        <dbReference type="SAM" id="MobiDB-lite"/>
    </source>
</evidence>
<dbReference type="PANTHER" id="PTHR12561:SF3">
    <property type="entry name" value="LIPOYLTRANSFERASE 1, MITOCHONDRIAL"/>
    <property type="match status" value="1"/>
</dbReference>
<protein>
    <recommendedName>
        <fullName evidence="4">BPL/LPL catalytic domain-containing protein</fullName>
    </recommendedName>
</protein>
<dbReference type="RefSeq" id="XP_005787496.1">
    <property type="nucleotide sequence ID" value="XM_005787439.1"/>
</dbReference>
<reference evidence="5" key="2">
    <citation type="submission" date="2024-10" db="UniProtKB">
        <authorList>
            <consortium name="EnsemblProtists"/>
        </authorList>
    </citation>
    <scope>IDENTIFICATION</scope>
</reference>
<dbReference type="PROSITE" id="PS51733">
    <property type="entry name" value="BPL_LPL_CATALYTIC"/>
    <property type="match status" value="1"/>
</dbReference>
<dbReference type="CDD" id="cd16443">
    <property type="entry name" value="LplA"/>
    <property type="match status" value="1"/>
</dbReference>
<dbReference type="Proteomes" id="UP000013827">
    <property type="component" value="Unassembled WGS sequence"/>
</dbReference>